<comment type="pathway">
    <text evidence="7">Cofactor biosynthesis; tetrahydrofolate biosynthesis; 4-aminobenzoate from chorismate: step 2/2.</text>
</comment>
<comment type="cofactor">
    <cofactor evidence="1 12">
        <name>pyridoxal 5'-phosphate</name>
        <dbReference type="ChEBI" id="CHEBI:597326"/>
    </cofactor>
</comment>
<proteinExistence type="inferred from homology"/>
<evidence type="ECO:0000313" key="13">
    <source>
        <dbReference type="EMBL" id="CAH0990126.1"/>
    </source>
</evidence>
<dbReference type="SUPFAM" id="SSF56752">
    <property type="entry name" value="D-aminoacid aminotransferase-like PLP-dependent enzymes"/>
    <property type="match status" value="1"/>
</dbReference>
<evidence type="ECO:0000256" key="5">
    <source>
        <dbReference type="ARBA" id="ARBA00022909"/>
    </source>
</evidence>
<gene>
    <name evidence="13" type="primary">pabC</name>
    <name evidence="13" type="ORF">SIN8267_00211</name>
</gene>
<evidence type="ECO:0000256" key="2">
    <source>
        <dbReference type="ARBA" id="ARBA00009320"/>
    </source>
</evidence>
<dbReference type="Gene3D" id="3.30.470.10">
    <property type="match status" value="1"/>
</dbReference>
<dbReference type="PANTHER" id="PTHR42743:SF2">
    <property type="entry name" value="AMINODEOXYCHORISMATE LYASE"/>
    <property type="match status" value="1"/>
</dbReference>
<dbReference type="GO" id="GO:0008696">
    <property type="term" value="F:4-amino-4-deoxychorismate lyase activity"/>
    <property type="evidence" value="ECO:0007669"/>
    <property type="project" value="UniProtKB-EC"/>
</dbReference>
<dbReference type="InterPro" id="IPR018300">
    <property type="entry name" value="Aminotrans_IV_CS"/>
</dbReference>
<evidence type="ECO:0000256" key="1">
    <source>
        <dbReference type="ARBA" id="ARBA00001933"/>
    </source>
</evidence>
<dbReference type="InterPro" id="IPR043131">
    <property type="entry name" value="BCAT-like_N"/>
</dbReference>
<sequence>MALITGCVVINGKVVDQLAVTDRALAYGDGLFETMPVTGGRIVLLDYHLARLTKGCHALGFCSQQIVLIADEIQRIVADMPSEPFILKLILSRGSGGRGYRPPIEAQYRRVFQCLPMVDYGVEQGGISVFQCQTRLPEAFALAGLKHLNRLPQVLAKQEWHDDAIAEGIMLDGQGYVVEGTQSNVFWLRNNTLYTSSLKRCGVAGVMRQLIIEKLAKKFNYDVVFEEIYYRQLYHVEAVFVCNSLMRICPVDCLLDTDKRLPIELNSSGHPVVAQLQHALIDIYPQ</sequence>
<comment type="caution">
    <text evidence="13">The sequence shown here is derived from an EMBL/GenBank/DDBJ whole genome shotgun (WGS) entry which is preliminary data.</text>
</comment>
<dbReference type="InterPro" id="IPR050571">
    <property type="entry name" value="Class-IV_PLP-Dep_Aminotrnsfr"/>
</dbReference>
<comment type="catalytic activity">
    <reaction evidence="9">
        <text>4-amino-4-deoxychorismate = 4-aminobenzoate + pyruvate + H(+)</text>
        <dbReference type="Rhea" id="RHEA:16201"/>
        <dbReference type="ChEBI" id="CHEBI:15361"/>
        <dbReference type="ChEBI" id="CHEBI:15378"/>
        <dbReference type="ChEBI" id="CHEBI:17836"/>
        <dbReference type="ChEBI" id="CHEBI:58406"/>
        <dbReference type="EC" id="4.1.3.38"/>
    </reaction>
</comment>
<organism evidence="13 14">
    <name type="scientific">Sinobacterium norvegicum</name>
    <dbReference type="NCBI Taxonomy" id="1641715"/>
    <lineage>
        <taxon>Bacteria</taxon>
        <taxon>Pseudomonadati</taxon>
        <taxon>Pseudomonadota</taxon>
        <taxon>Gammaproteobacteria</taxon>
        <taxon>Cellvibrionales</taxon>
        <taxon>Spongiibacteraceae</taxon>
        <taxon>Sinobacterium</taxon>
    </lineage>
</organism>
<dbReference type="EC" id="4.1.3.38" evidence="8 10"/>
<dbReference type="InterPro" id="IPR043132">
    <property type="entry name" value="BCAT-like_C"/>
</dbReference>
<keyword evidence="4 12" id="KW-0663">Pyridoxal phosphate</keyword>
<dbReference type="NCBIfam" id="TIGR03461">
    <property type="entry name" value="pabC_Proteo"/>
    <property type="match status" value="1"/>
</dbReference>
<evidence type="ECO:0000256" key="4">
    <source>
        <dbReference type="ARBA" id="ARBA00022898"/>
    </source>
</evidence>
<keyword evidence="5" id="KW-0289">Folate biosynthesis</keyword>
<reference evidence="13" key="1">
    <citation type="submission" date="2021-12" db="EMBL/GenBank/DDBJ databases">
        <authorList>
            <person name="Rodrigo-Torres L."/>
            <person name="Arahal R. D."/>
            <person name="Lucena T."/>
        </authorList>
    </citation>
    <scope>NUCLEOTIDE SEQUENCE</scope>
    <source>
        <strain evidence="13">CECT 8267</strain>
    </source>
</reference>
<accession>A0ABM9AAZ6</accession>
<dbReference type="InterPro" id="IPR036038">
    <property type="entry name" value="Aminotransferase-like"/>
</dbReference>
<evidence type="ECO:0000256" key="10">
    <source>
        <dbReference type="NCBIfam" id="TIGR03461"/>
    </source>
</evidence>
<comment type="similarity">
    <text evidence="2 11">Belongs to the class-IV pyridoxal-phosphate-dependent aminotransferase family.</text>
</comment>
<keyword evidence="14" id="KW-1185">Reference proteome</keyword>
<dbReference type="InterPro" id="IPR001544">
    <property type="entry name" value="Aminotrans_IV"/>
</dbReference>
<evidence type="ECO:0000256" key="7">
    <source>
        <dbReference type="ARBA" id="ARBA00035633"/>
    </source>
</evidence>
<evidence type="ECO:0000313" key="14">
    <source>
        <dbReference type="Proteomes" id="UP000838100"/>
    </source>
</evidence>
<evidence type="ECO:0000256" key="6">
    <source>
        <dbReference type="ARBA" id="ARBA00023239"/>
    </source>
</evidence>
<keyword evidence="6 13" id="KW-0456">Lyase</keyword>
<name>A0ABM9AAZ6_9GAMM</name>
<dbReference type="PANTHER" id="PTHR42743">
    <property type="entry name" value="AMINO-ACID AMINOTRANSFERASE"/>
    <property type="match status" value="1"/>
</dbReference>
<dbReference type="Proteomes" id="UP000838100">
    <property type="component" value="Unassembled WGS sequence"/>
</dbReference>
<dbReference type="InterPro" id="IPR017824">
    <property type="entry name" value="Aminodeoxychorismate_lyase_IV"/>
</dbReference>
<evidence type="ECO:0000256" key="9">
    <source>
        <dbReference type="ARBA" id="ARBA00049529"/>
    </source>
</evidence>
<dbReference type="RefSeq" id="WP_237442816.1">
    <property type="nucleotide sequence ID" value="NZ_CAKLPX010000001.1"/>
</dbReference>
<evidence type="ECO:0000256" key="11">
    <source>
        <dbReference type="RuleBase" id="RU004106"/>
    </source>
</evidence>
<evidence type="ECO:0000256" key="3">
    <source>
        <dbReference type="ARBA" id="ARBA00011738"/>
    </source>
</evidence>
<protein>
    <recommendedName>
        <fullName evidence="8 10">Aminodeoxychorismate lyase</fullName>
        <ecNumber evidence="8 10">4.1.3.38</ecNumber>
    </recommendedName>
</protein>
<evidence type="ECO:0000256" key="8">
    <source>
        <dbReference type="ARBA" id="ARBA00035676"/>
    </source>
</evidence>
<dbReference type="Pfam" id="PF01063">
    <property type="entry name" value="Aminotran_4"/>
    <property type="match status" value="1"/>
</dbReference>
<dbReference type="Gene3D" id="3.20.10.10">
    <property type="entry name" value="D-amino Acid Aminotransferase, subunit A, domain 2"/>
    <property type="match status" value="1"/>
</dbReference>
<comment type="subunit">
    <text evidence="3">Homodimer.</text>
</comment>
<dbReference type="EMBL" id="CAKLPX010000001">
    <property type="protein sequence ID" value="CAH0990126.1"/>
    <property type="molecule type" value="Genomic_DNA"/>
</dbReference>
<evidence type="ECO:0000256" key="12">
    <source>
        <dbReference type="RuleBase" id="RU004516"/>
    </source>
</evidence>
<dbReference type="PROSITE" id="PS00770">
    <property type="entry name" value="AA_TRANSFER_CLASS_4"/>
    <property type="match status" value="1"/>
</dbReference>